<feature type="region of interest" description="Disordered" evidence="1">
    <location>
        <begin position="156"/>
        <end position="178"/>
    </location>
</feature>
<evidence type="ECO:0000256" key="1">
    <source>
        <dbReference type="SAM" id="MobiDB-lite"/>
    </source>
</evidence>
<dbReference type="InParanoid" id="A0A409VK83"/>
<evidence type="ECO:0000313" key="3">
    <source>
        <dbReference type="Proteomes" id="UP000284842"/>
    </source>
</evidence>
<proteinExistence type="predicted"/>
<comment type="caution">
    <text evidence="2">The sequence shown here is derived from an EMBL/GenBank/DDBJ whole genome shotgun (WGS) entry which is preliminary data.</text>
</comment>
<organism evidence="2 3">
    <name type="scientific">Panaeolus cyanescens</name>
    <dbReference type="NCBI Taxonomy" id="181874"/>
    <lineage>
        <taxon>Eukaryota</taxon>
        <taxon>Fungi</taxon>
        <taxon>Dikarya</taxon>
        <taxon>Basidiomycota</taxon>
        <taxon>Agaricomycotina</taxon>
        <taxon>Agaricomycetes</taxon>
        <taxon>Agaricomycetidae</taxon>
        <taxon>Agaricales</taxon>
        <taxon>Agaricineae</taxon>
        <taxon>Galeropsidaceae</taxon>
        <taxon>Panaeolus</taxon>
    </lineage>
</organism>
<protein>
    <submittedName>
        <fullName evidence="2">Uncharacterized protein</fullName>
    </submittedName>
</protein>
<keyword evidence="3" id="KW-1185">Reference proteome</keyword>
<gene>
    <name evidence="2" type="ORF">CVT24_008834</name>
</gene>
<evidence type="ECO:0000313" key="2">
    <source>
        <dbReference type="EMBL" id="PPQ66681.1"/>
    </source>
</evidence>
<dbReference type="Proteomes" id="UP000284842">
    <property type="component" value="Unassembled WGS sequence"/>
</dbReference>
<sequence length="228" mass="24995">MSQLPAGQVSIAVLYDRTQRVFIKNVIAVSSSTKFGDEIKRDETMAFFSSNYDNHPGQSLLARKVTRCTWTEAKTRELVLVGLVHVGTIQRTLSEAGLVDGKVQEVDIDATGLDIEDINIFKSGGASIRTRENIVKMLEKNWALNKALELVTKPSTSSCITKPNHHQPSAGGVMSMAERKRKSIEKRVDDKIEHFEFIAGVQALARSGNLTVEAMGGVGFYSLVGDVL</sequence>
<reference evidence="2 3" key="1">
    <citation type="journal article" date="2018" name="Evol. Lett.">
        <title>Horizontal gene cluster transfer increased hallucinogenic mushroom diversity.</title>
        <authorList>
            <person name="Reynolds H.T."/>
            <person name="Vijayakumar V."/>
            <person name="Gluck-Thaler E."/>
            <person name="Korotkin H.B."/>
            <person name="Matheny P.B."/>
            <person name="Slot J.C."/>
        </authorList>
    </citation>
    <scope>NUCLEOTIDE SEQUENCE [LARGE SCALE GENOMIC DNA]</scope>
    <source>
        <strain evidence="2 3">2629</strain>
    </source>
</reference>
<dbReference type="AlphaFoldDB" id="A0A409VK83"/>
<accession>A0A409VK83</accession>
<name>A0A409VK83_9AGAR</name>
<dbReference type="EMBL" id="NHTK01006037">
    <property type="protein sequence ID" value="PPQ66681.1"/>
    <property type="molecule type" value="Genomic_DNA"/>
</dbReference>